<evidence type="ECO:0000256" key="1">
    <source>
        <dbReference type="RuleBase" id="RU363044"/>
    </source>
</evidence>
<dbReference type="PANTHER" id="PTHR47642">
    <property type="entry name" value="ATP-DEPENDENT DNA HELICASE"/>
    <property type="match status" value="1"/>
</dbReference>
<dbReference type="OrthoDB" id="5974900at2759"/>
<comment type="catalytic activity">
    <reaction evidence="1">
        <text>ATP + H2O = ADP + phosphate + H(+)</text>
        <dbReference type="Rhea" id="RHEA:13065"/>
        <dbReference type="ChEBI" id="CHEBI:15377"/>
        <dbReference type="ChEBI" id="CHEBI:15378"/>
        <dbReference type="ChEBI" id="CHEBI:30616"/>
        <dbReference type="ChEBI" id="CHEBI:43474"/>
        <dbReference type="ChEBI" id="CHEBI:456216"/>
        <dbReference type="EC" id="5.6.2.3"/>
    </reaction>
</comment>
<organism evidence="2 3">
    <name type="scientific">Paramuricea clavata</name>
    <name type="common">Red gorgonian</name>
    <name type="synonym">Violescent sea-whip</name>
    <dbReference type="NCBI Taxonomy" id="317549"/>
    <lineage>
        <taxon>Eukaryota</taxon>
        <taxon>Metazoa</taxon>
        <taxon>Cnidaria</taxon>
        <taxon>Anthozoa</taxon>
        <taxon>Octocorallia</taxon>
        <taxon>Malacalcyonacea</taxon>
        <taxon>Plexauridae</taxon>
        <taxon>Paramuricea</taxon>
    </lineage>
</organism>
<evidence type="ECO:0000313" key="3">
    <source>
        <dbReference type="Proteomes" id="UP001152795"/>
    </source>
</evidence>
<dbReference type="SMART" id="SM00382">
    <property type="entry name" value="AAA"/>
    <property type="match status" value="1"/>
</dbReference>
<proteinExistence type="inferred from homology"/>
<dbReference type="SUPFAM" id="SSF52540">
    <property type="entry name" value="P-loop containing nucleoside triphosphate hydrolases"/>
    <property type="match status" value="2"/>
</dbReference>
<keyword evidence="1" id="KW-0234">DNA repair</keyword>
<sequence>MFELNSEQSYVVKLVKDGHNVLITGQAGVGKTEVVRHIIRNATAVGKKIAVVCSTGIACDVYEPGVASTVNSRYGLQTGDLPWKQVVNRAAQNSLVINNVRSVNVIIWDEAGMSSQRTFEIVNALHHKLADDEVTKLQPFAGKQIVLVGEFLQLKPVPNAFDDGSFMFHSPIFTSIIPHRVELTQVMRQSDEIFLLAISELRMGKCSPSSQEFISSLERNLPSEVDKVATHIFFRKMNAYLFNRQKIDELPGELLSFEAVFVNDHSQSMTWPGHRCLQLKPNCKVMLVWNMSTNLMNGSIGTFVAAKDNVLLVSFDKIGIVEIGCVTWIKRNRNGENVGSVTQFPVIPAYAVTCHKSQGLTLPAAVVHCTREYVPGLIYVAVSRVRSPDSIQILDFDVSQLLKPCPHAIEFSASHNTCDLAENLSCCSQQRLSDDHSFNVHDRFSTIEEEADDKFHFPTTMLDGSVCEMFEEDCVIASVELTEVCEQLIECQDQLALPSDECIEKAKDYLVSLTSRESFSNYVEQESTAAKNLLNTNNSWKLDAFISIIWYQAYTSIRDHIVENADDDSLIVFNLQRQHFTEATARMHAFFTDIQFAGICVPYLHVANRRCLKDQWLYNLAKKYILYFYVIWQV</sequence>
<keyword evidence="1" id="KW-0233">DNA recombination</keyword>
<dbReference type="EC" id="5.6.2.3" evidence="1"/>
<dbReference type="PANTHER" id="PTHR47642:SF5">
    <property type="entry name" value="ATP-DEPENDENT DNA HELICASE"/>
    <property type="match status" value="1"/>
</dbReference>
<keyword evidence="1" id="KW-0378">Hydrolase</keyword>
<dbReference type="InterPro" id="IPR010285">
    <property type="entry name" value="DNA_helicase_pif1-like_DEAD"/>
</dbReference>
<protein>
    <recommendedName>
        <fullName evidence="1">ATP-dependent DNA helicase</fullName>
        <ecNumber evidence="1">5.6.2.3</ecNumber>
    </recommendedName>
</protein>
<dbReference type="InterPro" id="IPR051055">
    <property type="entry name" value="PIF1_helicase"/>
</dbReference>
<dbReference type="AlphaFoldDB" id="A0A7D9D4S4"/>
<dbReference type="GO" id="GO:0043139">
    <property type="term" value="F:5'-3' DNA helicase activity"/>
    <property type="evidence" value="ECO:0007669"/>
    <property type="project" value="UniProtKB-EC"/>
</dbReference>
<reference evidence="2" key="1">
    <citation type="submission" date="2020-04" db="EMBL/GenBank/DDBJ databases">
        <authorList>
            <person name="Alioto T."/>
            <person name="Alioto T."/>
            <person name="Gomez Garrido J."/>
        </authorList>
    </citation>
    <scope>NUCLEOTIDE SEQUENCE</scope>
    <source>
        <strain evidence="2">A484AB</strain>
    </source>
</reference>
<dbReference type="CDD" id="cd18809">
    <property type="entry name" value="SF1_C_RecD"/>
    <property type="match status" value="1"/>
</dbReference>
<dbReference type="GO" id="GO:0000723">
    <property type="term" value="P:telomere maintenance"/>
    <property type="evidence" value="ECO:0007669"/>
    <property type="project" value="InterPro"/>
</dbReference>
<dbReference type="GO" id="GO:0016787">
    <property type="term" value="F:hydrolase activity"/>
    <property type="evidence" value="ECO:0007669"/>
    <property type="project" value="UniProtKB-KW"/>
</dbReference>
<gene>
    <name evidence="2" type="ORF">PACLA_8A021396</name>
</gene>
<comment type="cofactor">
    <cofactor evidence="1">
        <name>Mg(2+)</name>
        <dbReference type="ChEBI" id="CHEBI:18420"/>
    </cofactor>
</comment>
<keyword evidence="3" id="KW-1185">Reference proteome</keyword>
<name>A0A7D9D4S4_PARCT</name>
<keyword evidence="1" id="KW-0227">DNA damage</keyword>
<dbReference type="GO" id="GO:0006281">
    <property type="term" value="P:DNA repair"/>
    <property type="evidence" value="ECO:0007669"/>
    <property type="project" value="UniProtKB-KW"/>
</dbReference>
<keyword evidence="1" id="KW-0547">Nucleotide-binding</keyword>
<evidence type="ECO:0000313" key="2">
    <source>
        <dbReference type="EMBL" id="CAB3976769.1"/>
    </source>
</evidence>
<dbReference type="GO" id="GO:0006310">
    <property type="term" value="P:DNA recombination"/>
    <property type="evidence" value="ECO:0007669"/>
    <property type="project" value="UniProtKB-KW"/>
</dbReference>
<dbReference type="InterPro" id="IPR027417">
    <property type="entry name" value="P-loop_NTPase"/>
</dbReference>
<dbReference type="Gene3D" id="3.40.50.300">
    <property type="entry name" value="P-loop containing nucleotide triphosphate hydrolases"/>
    <property type="match status" value="2"/>
</dbReference>
<comment type="similarity">
    <text evidence="1">Belongs to the helicase family.</text>
</comment>
<dbReference type="Pfam" id="PF05970">
    <property type="entry name" value="PIF1"/>
    <property type="match status" value="1"/>
</dbReference>
<comment type="caution">
    <text evidence="2">The sequence shown here is derived from an EMBL/GenBank/DDBJ whole genome shotgun (WGS) entry which is preliminary data.</text>
</comment>
<dbReference type="GO" id="GO:0005524">
    <property type="term" value="F:ATP binding"/>
    <property type="evidence" value="ECO:0007669"/>
    <property type="project" value="UniProtKB-KW"/>
</dbReference>
<keyword evidence="1 2" id="KW-0347">Helicase</keyword>
<accession>A0A7D9D4S4</accession>
<dbReference type="InterPro" id="IPR003593">
    <property type="entry name" value="AAA+_ATPase"/>
</dbReference>
<dbReference type="Proteomes" id="UP001152795">
    <property type="component" value="Unassembled WGS sequence"/>
</dbReference>
<keyword evidence="1" id="KW-0067">ATP-binding</keyword>
<dbReference type="EMBL" id="CACRXK020000012">
    <property type="protein sequence ID" value="CAB3976769.1"/>
    <property type="molecule type" value="Genomic_DNA"/>
</dbReference>